<evidence type="ECO:0000313" key="3">
    <source>
        <dbReference type="Proteomes" id="UP000563898"/>
    </source>
</evidence>
<proteinExistence type="predicted"/>
<dbReference type="AlphaFoldDB" id="A0A846WKE5"/>
<evidence type="ECO:0000313" key="2">
    <source>
        <dbReference type="EMBL" id="NKY01496.1"/>
    </source>
</evidence>
<name>A0A846WKE5_9ACTN</name>
<comment type="caution">
    <text evidence="2">The sequence shown here is derived from an EMBL/GenBank/DDBJ whole genome shotgun (WGS) entry which is preliminary data.</text>
</comment>
<organism evidence="2 3">
    <name type="scientific">Gordonia polyisoprenivorans</name>
    <dbReference type="NCBI Taxonomy" id="84595"/>
    <lineage>
        <taxon>Bacteria</taxon>
        <taxon>Bacillati</taxon>
        <taxon>Actinomycetota</taxon>
        <taxon>Actinomycetes</taxon>
        <taxon>Mycobacteriales</taxon>
        <taxon>Gordoniaceae</taxon>
        <taxon>Gordonia</taxon>
    </lineage>
</organism>
<feature type="region of interest" description="Disordered" evidence="1">
    <location>
        <begin position="142"/>
        <end position="161"/>
    </location>
</feature>
<accession>A0A846WKE5</accession>
<dbReference type="RefSeq" id="WP_138944107.1">
    <property type="nucleotide sequence ID" value="NZ_JAAXPC010000004.1"/>
</dbReference>
<feature type="compositionally biased region" description="Pro residues" evidence="1">
    <location>
        <begin position="152"/>
        <end position="161"/>
    </location>
</feature>
<sequence length="161" mass="16479">MEPVTVIATAIALGASDGARETTKKAIGDAYAAVKGWITSRYGSVSGEIVGLEQEPEEGLRRALLAKKLDQAGAGNDVELLDLARTLIAVVEDEAPELPAAVGVSIRRVSVGGDIEVANVSVNGGSGVIAEDVTADGSVRIGGVSARSTQEPPHPPQAREQ</sequence>
<gene>
    <name evidence="2" type="ORF">HGA05_07930</name>
</gene>
<evidence type="ECO:0000256" key="1">
    <source>
        <dbReference type="SAM" id="MobiDB-lite"/>
    </source>
</evidence>
<protein>
    <submittedName>
        <fullName evidence="2">Uncharacterized protein</fullName>
    </submittedName>
</protein>
<dbReference type="Proteomes" id="UP000563898">
    <property type="component" value="Unassembled WGS sequence"/>
</dbReference>
<reference evidence="2 3" key="1">
    <citation type="submission" date="2020-04" db="EMBL/GenBank/DDBJ databases">
        <title>MicrobeNet Type strains.</title>
        <authorList>
            <person name="Nicholson A.C."/>
        </authorList>
    </citation>
    <scope>NUCLEOTIDE SEQUENCE [LARGE SCALE GENOMIC DNA]</scope>
    <source>
        <strain evidence="2 3">ATCC BAA-14</strain>
    </source>
</reference>
<dbReference type="EMBL" id="JAAXPC010000004">
    <property type="protein sequence ID" value="NKY01496.1"/>
    <property type="molecule type" value="Genomic_DNA"/>
</dbReference>